<accession>A0ABT3Z9V4</accession>
<dbReference type="EMBL" id="JAOVZR010000001">
    <property type="protein sequence ID" value="MCY0148565.1"/>
    <property type="molecule type" value="Genomic_DNA"/>
</dbReference>
<evidence type="ECO:0000313" key="2">
    <source>
        <dbReference type="Proteomes" id="UP001073227"/>
    </source>
</evidence>
<proteinExistence type="predicted"/>
<sequence length="265" mass="28089">MNTPSVMLSAQRIQFDAPDATARFGLIALATDMTSERDLYRQLPQDNVAIHVARIAYENPTTPENLRKMGPRLTEAAGLLQPLQPLKAICYSCTAASVAIGDAEIRAAIEKATGPVPVVTPTGAARIAFSTFGVIRLAVLTPYTVATSEPMAAYFAGHGLDITRFECLGLEDDRDMARVSGDTIINAAVAADTADAQALFISCTGLPVVSVIAEIERRIGKPVITSNQASAWVMARLGGFGDHQPAQFGRLFQQALPADAFGEAA</sequence>
<organism evidence="1 2">
    <name type="scientific">Hoeflea algicola</name>
    <dbReference type="NCBI Taxonomy" id="2983763"/>
    <lineage>
        <taxon>Bacteria</taxon>
        <taxon>Pseudomonadati</taxon>
        <taxon>Pseudomonadota</taxon>
        <taxon>Alphaproteobacteria</taxon>
        <taxon>Hyphomicrobiales</taxon>
        <taxon>Rhizobiaceae</taxon>
        <taxon>Hoeflea</taxon>
    </lineage>
</organism>
<dbReference type="Pfam" id="PF17645">
    <property type="entry name" value="Amdase"/>
    <property type="match status" value="1"/>
</dbReference>
<dbReference type="InterPro" id="IPR026286">
    <property type="entry name" value="MaiA/AMDase"/>
</dbReference>
<dbReference type="RefSeq" id="WP_267654119.1">
    <property type="nucleotide sequence ID" value="NZ_JAOVZR010000001.1"/>
</dbReference>
<dbReference type="PANTHER" id="PTHR40267">
    <property type="entry name" value="BLR3294 PROTEIN"/>
    <property type="match status" value="1"/>
</dbReference>
<dbReference type="PIRSF" id="PIRSF015736">
    <property type="entry name" value="MI"/>
    <property type="match status" value="1"/>
</dbReference>
<gene>
    <name evidence="1" type="ORF">OEG84_12825</name>
</gene>
<dbReference type="InterPro" id="IPR053714">
    <property type="entry name" value="Iso_Racemase_Enz_sf"/>
</dbReference>
<evidence type="ECO:0000313" key="1">
    <source>
        <dbReference type="EMBL" id="MCY0148565.1"/>
    </source>
</evidence>
<dbReference type="Proteomes" id="UP001073227">
    <property type="component" value="Unassembled WGS sequence"/>
</dbReference>
<dbReference type="PANTHER" id="PTHR40267:SF1">
    <property type="entry name" value="BLR3294 PROTEIN"/>
    <property type="match status" value="1"/>
</dbReference>
<protein>
    <submittedName>
        <fullName evidence="1">Ectoine utilization protein EutA</fullName>
    </submittedName>
</protein>
<name>A0ABT3Z9V4_9HYPH</name>
<keyword evidence="2" id="KW-1185">Reference proteome</keyword>
<comment type="caution">
    <text evidence="1">The sequence shown here is derived from an EMBL/GenBank/DDBJ whole genome shotgun (WGS) entry which is preliminary data.</text>
</comment>
<reference evidence="1" key="1">
    <citation type="submission" date="2022-10" db="EMBL/GenBank/DDBJ databases">
        <title>Hoeflea sp. G2-23, isolated from marine algae.</title>
        <authorList>
            <person name="Kristyanto S."/>
            <person name="Kim J.M."/>
            <person name="Jeon C.O."/>
        </authorList>
    </citation>
    <scope>NUCLEOTIDE SEQUENCE</scope>
    <source>
        <strain evidence="1">G2-23</strain>
    </source>
</reference>
<dbReference type="Gene3D" id="3.40.50.12500">
    <property type="match status" value="1"/>
</dbReference>